<feature type="region of interest" description="Disordered" evidence="1">
    <location>
        <begin position="67"/>
        <end position="139"/>
    </location>
</feature>
<accession>A0A4C1WYU1</accession>
<dbReference type="EMBL" id="BGZK01000699">
    <property type="protein sequence ID" value="GBP56706.1"/>
    <property type="molecule type" value="Genomic_DNA"/>
</dbReference>
<evidence type="ECO:0000313" key="3">
    <source>
        <dbReference type="Proteomes" id="UP000299102"/>
    </source>
</evidence>
<reference evidence="2 3" key="1">
    <citation type="journal article" date="2019" name="Commun. Biol.">
        <title>The bagworm genome reveals a unique fibroin gene that provides high tensile strength.</title>
        <authorList>
            <person name="Kono N."/>
            <person name="Nakamura H."/>
            <person name="Ohtoshi R."/>
            <person name="Tomita M."/>
            <person name="Numata K."/>
            <person name="Arakawa K."/>
        </authorList>
    </citation>
    <scope>NUCLEOTIDE SEQUENCE [LARGE SCALE GENOMIC DNA]</scope>
</reference>
<comment type="caution">
    <text evidence="2">The sequence shown here is derived from an EMBL/GenBank/DDBJ whole genome shotgun (WGS) entry which is preliminary data.</text>
</comment>
<feature type="compositionally biased region" description="Basic and acidic residues" evidence="1">
    <location>
        <begin position="79"/>
        <end position="91"/>
    </location>
</feature>
<evidence type="ECO:0000256" key="1">
    <source>
        <dbReference type="SAM" id="MobiDB-lite"/>
    </source>
</evidence>
<gene>
    <name evidence="2" type="ORF">EVAR_58155_1</name>
</gene>
<keyword evidence="3" id="KW-1185">Reference proteome</keyword>
<dbReference type="Proteomes" id="UP000299102">
    <property type="component" value="Unassembled WGS sequence"/>
</dbReference>
<proteinExistence type="predicted"/>
<name>A0A4C1WYU1_EUMVA</name>
<sequence length="165" mass="18031">MTVLARSSMSSPCLQQRADGGGYPHYMFGEVLGGGYRAPAAHQQHAAYTQPQPPASTGLARFSIRQRKYNSVGRGRGGGKREIPTSKERCDMNSSPSPNRFGTYPSIAAYAASLQGNDVRPDRRSVVTKQRAGREKKTSVTKTADLLFEMEGAAVRPRSHCFKRP</sequence>
<dbReference type="AlphaFoldDB" id="A0A4C1WYU1"/>
<protein>
    <submittedName>
        <fullName evidence="2">Uncharacterized protein</fullName>
    </submittedName>
</protein>
<evidence type="ECO:0000313" key="2">
    <source>
        <dbReference type="EMBL" id="GBP56706.1"/>
    </source>
</evidence>
<dbReference type="OrthoDB" id="3225452at2759"/>
<organism evidence="2 3">
    <name type="scientific">Eumeta variegata</name>
    <name type="common">Bagworm moth</name>
    <name type="synonym">Eumeta japonica</name>
    <dbReference type="NCBI Taxonomy" id="151549"/>
    <lineage>
        <taxon>Eukaryota</taxon>
        <taxon>Metazoa</taxon>
        <taxon>Ecdysozoa</taxon>
        <taxon>Arthropoda</taxon>
        <taxon>Hexapoda</taxon>
        <taxon>Insecta</taxon>
        <taxon>Pterygota</taxon>
        <taxon>Neoptera</taxon>
        <taxon>Endopterygota</taxon>
        <taxon>Lepidoptera</taxon>
        <taxon>Glossata</taxon>
        <taxon>Ditrysia</taxon>
        <taxon>Tineoidea</taxon>
        <taxon>Psychidae</taxon>
        <taxon>Oiketicinae</taxon>
        <taxon>Eumeta</taxon>
    </lineage>
</organism>